<dbReference type="RefSeq" id="WP_209949110.1">
    <property type="nucleotide sequence ID" value="NZ_JAGGJU010000017.1"/>
</dbReference>
<keyword evidence="2" id="KW-1185">Reference proteome</keyword>
<evidence type="ECO:0000313" key="2">
    <source>
        <dbReference type="Proteomes" id="UP000759443"/>
    </source>
</evidence>
<dbReference type="EMBL" id="JAGGJU010000017">
    <property type="protein sequence ID" value="MBP1853356.1"/>
    <property type="molecule type" value="Genomic_DNA"/>
</dbReference>
<dbReference type="Proteomes" id="UP000759443">
    <property type="component" value="Unassembled WGS sequence"/>
</dbReference>
<organism evidence="1 2">
    <name type="scientific">Rhizobium halophytocola</name>
    <dbReference type="NCBI Taxonomy" id="735519"/>
    <lineage>
        <taxon>Bacteria</taxon>
        <taxon>Pseudomonadati</taxon>
        <taxon>Pseudomonadota</taxon>
        <taxon>Alphaproteobacteria</taxon>
        <taxon>Hyphomicrobiales</taxon>
        <taxon>Rhizobiaceae</taxon>
        <taxon>Rhizobium/Agrobacterium group</taxon>
        <taxon>Rhizobium</taxon>
    </lineage>
</organism>
<accession>A0ABS4E614</accession>
<evidence type="ECO:0000313" key="1">
    <source>
        <dbReference type="EMBL" id="MBP1853356.1"/>
    </source>
</evidence>
<gene>
    <name evidence="1" type="ORF">J2Z17_004817</name>
</gene>
<sequence length="89" mass="10088">MVDREAAIETARRFLAARNHPPFDEATLFVERGIEDGRLVWIVIAGDALPESEDDWSQPHPSPVRYFIDAETGELFGFELERGHTILPP</sequence>
<proteinExistence type="predicted"/>
<name>A0ABS4E614_9HYPH</name>
<reference evidence="1 2" key="1">
    <citation type="submission" date="2021-03" db="EMBL/GenBank/DDBJ databases">
        <title>Genomic Encyclopedia of Type Strains, Phase IV (KMG-IV): sequencing the most valuable type-strain genomes for metagenomic binning, comparative biology and taxonomic classification.</title>
        <authorList>
            <person name="Goeker M."/>
        </authorList>
    </citation>
    <scope>NUCLEOTIDE SEQUENCE [LARGE SCALE GENOMIC DNA]</scope>
    <source>
        <strain evidence="1 2">DSM 21600</strain>
    </source>
</reference>
<protein>
    <recommendedName>
        <fullName evidence="3">PepSY domain-containing protein</fullName>
    </recommendedName>
</protein>
<comment type="caution">
    <text evidence="1">The sequence shown here is derived from an EMBL/GenBank/DDBJ whole genome shotgun (WGS) entry which is preliminary data.</text>
</comment>
<evidence type="ECO:0008006" key="3">
    <source>
        <dbReference type="Google" id="ProtNLM"/>
    </source>
</evidence>